<evidence type="ECO:0000256" key="1">
    <source>
        <dbReference type="SAM" id="Phobius"/>
    </source>
</evidence>
<keyword evidence="1" id="KW-0472">Membrane</keyword>
<keyword evidence="3" id="KW-1185">Reference proteome</keyword>
<feature type="transmembrane region" description="Helical" evidence="1">
    <location>
        <begin position="71"/>
        <end position="91"/>
    </location>
</feature>
<dbReference type="EMBL" id="JASVDS010000001">
    <property type="protein sequence ID" value="MDL5030534.1"/>
    <property type="molecule type" value="Genomic_DNA"/>
</dbReference>
<reference evidence="2 3" key="1">
    <citation type="submission" date="2023-06" db="EMBL/GenBank/DDBJ databases">
        <title>Pelomonas sp. APW6 16S ribosomal RNA gene genome sequencing and assembly.</title>
        <authorList>
            <person name="Woo H."/>
        </authorList>
    </citation>
    <scope>NUCLEOTIDE SEQUENCE [LARGE SCALE GENOMIC DNA]</scope>
    <source>
        <strain evidence="2 3">APW6</strain>
    </source>
</reference>
<keyword evidence="1" id="KW-1133">Transmembrane helix</keyword>
<accession>A0ABT7LDK1</accession>
<dbReference type="Proteomes" id="UP001238603">
    <property type="component" value="Unassembled WGS sequence"/>
</dbReference>
<proteinExistence type="predicted"/>
<protein>
    <recommendedName>
        <fullName evidence="4">Phage holin family protein</fullName>
    </recommendedName>
</protein>
<comment type="caution">
    <text evidence="2">The sequence shown here is derived from an EMBL/GenBank/DDBJ whole genome shotgun (WGS) entry which is preliminary data.</text>
</comment>
<sequence length="140" mass="14467">METRADTVASFINSASQSDSQLLRKIEGLAISADAKAVLADLLKLASRVGEQVLRIGRKVIDFVLSLMKHFPTLTFTALVAVVVGMLLAAVPVLGAVLGPALTPLAAALGIAWGAKAELDSPDLAERVRAFAAGFSGLAV</sequence>
<evidence type="ECO:0008006" key="4">
    <source>
        <dbReference type="Google" id="ProtNLM"/>
    </source>
</evidence>
<evidence type="ECO:0000313" key="2">
    <source>
        <dbReference type="EMBL" id="MDL5030534.1"/>
    </source>
</evidence>
<dbReference type="RefSeq" id="WP_285980667.1">
    <property type="nucleotide sequence ID" value="NZ_JASVDS010000001.1"/>
</dbReference>
<organism evidence="2 3">
    <name type="scientific">Roseateles subflavus</name>
    <dbReference type="NCBI Taxonomy" id="3053353"/>
    <lineage>
        <taxon>Bacteria</taxon>
        <taxon>Pseudomonadati</taxon>
        <taxon>Pseudomonadota</taxon>
        <taxon>Betaproteobacteria</taxon>
        <taxon>Burkholderiales</taxon>
        <taxon>Sphaerotilaceae</taxon>
        <taxon>Roseateles</taxon>
    </lineage>
</organism>
<gene>
    <name evidence="2" type="ORF">QRD43_01335</name>
</gene>
<name>A0ABT7LDK1_9BURK</name>
<evidence type="ECO:0000313" key="3">
    <source>
        <dbReference type="Proteomes" id="UP001238603"/>
    </source>
</evidence>
<keyword evidence="1" id="KW-0812">Transmembrane</keyword>